<dbReference type="GO" id="GO:0090575">
    <property type="term" value="C:RNA polymerase II transcription regulator complex"/>
    <property type="evidence" value="ECO:0007669"/>
    <property type="project" value="TreeGrafter"/>
</dbReference>
<dbReference type="Gene3D" id="1.10.565.10">
    <property type="entry name" value="Retinoid X Receptor"/>
    <property type="match status" value="1"/>
</dbReference>
<dbReference type="STRING" id="283909.R7TQ02"/>
<dbReference type="GO" id="GO:0009888">
    <property type="term" value="P:tissue development"/>
    <property type="evidence" value="ECO:0007669"/>
    <property type="project" value="TreeGrafter"/>
</dbReference>
<evidence type="ECO:0000256" key="7">
    <source>
        <dbReference type="ARBA" id="ARBA00023125"/>
    </source>
</evidence>
<dbReference type="FunFam" id="1.10.565.10:FF:000011">
    <property type="entry name" value="Nuclear receptor subfamily 5, group A, member 2"/>
    <property type="match status" value="1"/>
</dbReference>
<protein>
    <recommendedName>
        <fullName evidence="19">Nuclear receptor subfamily 5 group A member 2</fullName>
    </recommendedName>
</protein>
<evidence type="ECO:0000256" key="12">
    <source>
        <dbReference type="RuleBase" id="RU004334"/>
    </source>
</evidence>
<dbReference type="InterPro" id="IPR001628">
    <property type="entry name" value="Znf_hrmn_rcpt"/>
</dbReference>
<dbReference type="PANTHER" id="PTHR24086">
    <property type="entry name" value="NUCLEAR RECEPTOR SUBFAMILY 5 GROUP A"/>
    <property type="match status" value="1"/>
</dbReference>
<keyword evidence="6 12" id="KW-0805">Transcription regulation</keyword>
<reference evidence="18" key="1">
    <citation type="submission" date="2012-12" db="EMBL/GenBank/DDBJ databases">
        <authorList>
            <person name="Hellsten U."/>
            <person name="Grimwood J."/>
            <person name="Chapman J.A."/>
            <person name="Shapiro H."/>
            <person name="Aerts A."/>
            <person name="Otillar R.P."/>
            <person name="Terry A.Y."/>
            <person name="Boore J.L."/>
            <person name="Simakov O."/>
            <person name="Marletaz F."/>
            <person name="Cho S.-J."/>
            <person name="Edsinger-Gonzales E."/>
            <person name="Havlak P."/>
            <person name="Kuo D.-H."/>
            <person name="Larsson T."/>
            <person name="Lv J."/>
            <person name="Arendt D."/>
            <person name="Savage R."/>
            <person name="Osoegawa K."/>
            <person name="de Jong P."/>
            <person name="Lindberg D.R."/>
            <person name="Seaver E.C."/>
            <person name="Weisblat D.A."/>
            <person name="Putnam N.H."/>
            <person name="Grigoriev I.V."/>
            <person name="Rokhsar D.S."/>
        </authorList>
    </citation>
    <scope>NUCLEOTIDE SEQUENCE</scope>
    <source>
        <strain evidence="18">I ESC-2004</strain>
    </source>
</reference>
<dbReference type="EnsemblMetazoa" id="CapteT186691">
    <property type="protein sequence ID" value="CapteP186691"/>
    <property type="gene ID" value="CapteG186691"/>
</dbReference>
<keyword evidence="7 12" id="KW-0238">DNA-binding</keyword>
<dbReference type="FunFam" id="3.30.50.10:FF:000006">
    <property type="entry name" value="Nuclear receptor subfamily 5 group A member"/>
    <property type="match status" value="1"/>
</dbReference>
<keyword evidence="9 12" id="KW-0675">Receptor</keyword>
<keyword evidence="3 12" id="KW-0479">Metal-binding</keyword>
<evidence type="ECO:0000256" key="5">
    <source>
        <dbReference type="ARBA" id="ARBA00022833"/>
    </source>
</evidence>
<dbReference type="SMART" id="SM00399">
    <property type="entry name" value="ZnF_C4"/>
    <property type="match status" value="1"/>
</dbReference>
<feature type="region of interest" description="Disordered" evidence="13">
    <location>
        <begin position="145"/>
        <end position="235"/>
    </location>
</feature>
<dbReference type="FunCoup" id="R7TQ02">
    <property type="interactions" value="593"/>
</dbReference>
<feature type="compositionally biased region" description="Pro residues" evidence="13">
    <location>
        <begin position="206"/>
        <end position="217"/>
    </location>
</feature>
<organism evidence="16">
    <name type="scientific">Capitella teleta</name>
    <name type="common">Polychaete worm</name>
    <dbReference type="NCBI Taxonomy" id="283909"/>
    <lineage>
        <taxon>Eukaryota</taxon>
        <taxon>Metazoa</taxon>
        <taxon>Spiralia</taxon>
        <taxon>Lophotrochozoa</taxon>
        <taxon>Annelida</taxon>
        <taxon>Polychaeta</taxon>
        <taxon>Sedentaria</taxon>
        <taxon>Scolecida</taxon>
        <taxon>Capitellidae</taxon>
        <taxon>Capitella</taxon>
    </lineage>
</organism>
<dbReference type="PROSITE" id="PS00031">
    <property type="entry name" value="NUCLEAR_REC_DBD_1"/>
    <property type="match status" value="1"/>
</dbReference>
<keyword evidence="4 12" id="KW-0863">Zinc-finger</keyword>
<dbReference type="GO" id="GO:0008270">
    <property type="term" value="F:zinc ion binding"/>
    <property type="evidence" value="ECO:0007669"/>
    <property type="project" value="UniProtKB-KW"/>
</dbReference>
<evidence type="ECO:0000259" key="14">
    <source>
        <dbReference type="PROSITE" id="PS51030"/>
    </source>
</evidence>
<dbReference type="PRINTS" id="PR00047">
    <property type="entry name" value="STROIDFINGER"/>
</dbReference>
<reference evidence="17" key="3">
    <citation type="submission" date="2015-06" db="UniProtKB">
        <authorList>
            <consortium name="EnsemblMetazoa"/>
        </authorList>
    </citation>
    <scope>IDENTIFICATION</scope>
</reference>
<keyword evidence="18" id="KW-1185">Reference proteome</keyword>
<gene>
    <name evidence="16" type="ORF">CAPTEDRAFT_186691</name>
</gene>
<comment type="subcellular location">
    <subcellularLocation>
        <location evidence="1 12">Nucleus</location>
    </subcellularLocation>
</comment>
<dbReference type="Gene3D" id="3.30.50.10">
    <property type="entry name" value="Erythroid Transcription Factor GATA-1, subunit A"/>
    <property type="match status" value="1"/>
</dbReference>
<dbReference type="SUPFAM" id="SSF48508">
    <property type="entry name" value="Nuclear receptor ligand-binding domain"/>
    <property type="match status" value="1"/>
</dbReference>
<dbReference type="AlphaFoldDB" id="R7TQ02"/>
<feature type="compositionally biased region" description="Pro residues" evidence="13">
    <location>
        <begin position="171"/>
        <end position="180"/>
    </location>
</feature>
<evidence type="ECO:0000313" key="17">
    <source>
        <dbReference type="EnsemblMetazoa" id="CapteP186691"/>
    </source>
</evidence>
<dbReference type="PIRSF" id="PIRSF002530">
    <property type="entry name" value="Nuc_orph_FTZ-F1"/>
    <property type="match status" value="1"/>
</dbReference>
<evidence type="ECO:0008006" key="19">
    <source>
        <dbReference type="Google" id="ProtNLM"/>
    </source>
</evidence>
<evidence type="ECO:0000256" key="6">
    <source>
        <dbReference type="ARBA" id="ARBA00023015"/>
    </source>
</evidence>
<feature type="compositionally biased region" description="Pro residues" evidence="13">
    <location>
        <begin position="1"/>
        <end position="11"/>
    </location>
</feature>
<evidence type="ECO:0000256" key="8">
    <source>
        <dbReference type="ARBA" id="ARBA00023163"/>
    </source>
</evidence>
<evidence type="ECO:0000256" key="11">
    <source>
        <dbReference type="PIRSR" id="PIRSR002530-1"/>
    </source>
</evidence>
<evidence type="ECO:0000256" key="10">
    <source>
        <dbReference type="ARBA" id="ARBA00023242"/>
    </source>
</evidence>
<evidence type="ECO:0000313" key="18">
    <source>
        <dbReference type="Proteomes" id="UP000014760"/>
    </source>
</evidence>
<dbReference type="SUPFAM" id="SSF57716">
    <property type="entry name" value="Glucocorticoid receptor-like (DNA-binding domain)"/>
    <property type="match status" value="1"/>
</dbReference>
<evidence type="ECO:0000313" key="16">
    <source>
        <dbReference type="EMBL" id="ELT95968.1"/>
    </source>
</evidence>
<accession>R7TQ02</accession>
<evidence type="ECO:0000256" key="3">
    <source>
        <dbReference type="ARBA" id="ARBA00022723"/>
    </source>
</evidence>
<dbReference type="EMBL" id="AMQN01002357">
    <property type="status" value="NOT_ANNOTATED_CDS"/>
    <property type="molecule type" value="Genomic_DNA"/>
</dbReference>
<dbReference type="InterPro" id="IPR016355">
    <property type="entry name" value="NR5-like"/>
</dbReference>
<feature type="binding site" evidence="11">
    <location>
        <position position="461"/>
    </location>
    <ligand>
        <name>a phospholipid derivative</name>
        <dbReference type="ChEBI" id="CHEBI:16247"/>
    </ligand>
</feature>
<dbReference type="OrthoDB" id="5984981at2759"/>
<evidence type="ECO:0000256" key="13">
    <source>
        <dbReference type="SAM" id="MobiDB-lite"/>
    </source>
</evidence>
<evidence type="ECO:0000256" key="4">
    <source>
        <dbReference type="ARBA" id="ARBA00022771"/>
    </source>
</evidence>
<dbReference type="PROSITE" id="PS51030">
    <property type="entry name" value="NUCLEAR_REC_DBD_2"/>
    <property type="match status" value="1"/>
</dbReference>
<comment type="similarity">
    <text evidence="2">Belongs to the nuclear hormone receptor family. NR5 subfamily.</text>
</comment>
<dbReference type="OMA" id="GHMPRNL"/>
<dbReference type="GO" id="GO:0009755">
    <property type="term" value="P:hormone-mediated signaling pathway"/>
    <property type="evidence" value="ECO:0007669"/>
    <property type="project" value="TreeGrafter"/>
</dbReference>
<evidence type="ECO:0000256" key="9">
    <source>
        <dbReference type="ARBA" id="ARBA00023170"/>
    </source>
</evidence>
<dbReference type="HOGENOM" id="CLU_011437_0_0_1"/>
<feature type="region of interest" description="Disordered" evidence="13">
    <location>
        <begin position="1"/>
        <end position="25"/>
    </location>
</feature>
<evidence type="ECO:0000256" key="1">
    <source>
        <dbReference type="ARBA" id="ARBA00004123"/>
    </source>
</evidence>
<dbReference type="Pfam" id="PF00105">
    <property type="entry name" value="zf-C4"/>
    <property type="match status" value="1"/>
</dbReference>
<keyword evidence="5 12" id="KW-0862">Zinc</keyword>
<dbReference type="GO" id="GO:0004879">
    <property type="term" value="F:nuclear receptor activity"/>
    <property type="evidence" value="ECO:0007669"/>
    <property type="project" value="InterPro"/>
</dbReference>
<keyword evidence="10 12" id="KW-0539">Nucleus</keyword>
<proteinExistence type="inferred from homology"/>
<sequence length="486" mass="55407">MTPPDSNPQGPPYRDQDTASSSSMNDYQYGPDIKVGIEELCPVCGDKVSGYHYGLQTCESCKGFFKRTVQNKKVYSCVDNRNCMIDKTQRKRCPYCRFQKCLSVGMKLEAVRSDRMRGGRNKFGPMYKRDRALKQQAIRQRQQMLAQMHHQGQFLPHHSSHAGSHQQMPPQQYPLMPPCSSPLSSMSAMTPDMHSPPPSLHHVRPPHGPPEPPPLLSPSPRGDSSPGGGGLPQLIRDLQRNEPSQEEMQHKLSAIADMMMAQDPSLAALASTAASSGDMDSGRPFLRSALQLVCKLCDQALFLLVEWARGAAFFKQHKVEDQMKLLQNCWSELLILDFVFKQMSHNKLDQLRMITGHLVDIQILERMGLEDIKERLVDIIVKFRELKLDANEFTCLKFLILLNPDVSGLTYRQQLEQNQEKVNAAMLEYCSTFYPGIRDKFGQLLVRLPEIRLMSLRIEDYLYYQHMNGNIPENTLLMEMLHSKRK</sequence>
<dbReference type="InterPro" id="IPR001723">
    <property type="entry name" value="Nuclear_hrmn_rcpt"/>
</dbReference>
<feature type="domain" description="Nuclear receptor" evidence="14">
    <location>
        <begin position="38"/>
        <end position="113"/>
    </location>
</feature>
<dbReference type="InterPro" id="IPR000536">
    <property type="entry name" value="Nucl_hrmn_rcpt_lig-bd"/>
</dbReference>
<keyword evidence="8 12" id="KW-0804">Transcription</keyword>
<name>R7TQ02_CAPTE</name>
<reference evidence="16 18" key="2">
    <citation type="journal article" date="2013" name="Nature">
        <title>Insights into bilaterian evolution from three spiralian genomes.</title>
        <authorList>
            <person name="Simakov O."/>
            <person name="Marletaz F."/>
            <person name="Cho S.J."/>
            <person name="Edsinger-Gonzales E."/>
            <person name="Havlak P."/>
            <person name="Hellsten U."/>
            <person name="Kuo D.H."/>
            <person name="Larsson T."/>
            <person name="Lv J."/>
            <person name="Arendt D."/>
            <person name="Savage R."/>
            <person name="Osoegawa K."/>
            <person name="de Jong P."/>
            <person name="Grimwood J."/>
            <person name="Chapman J.A."/>
            <person name="Shapiro H."/>
            <person name="Aerts A."/>
            <person name="Otillar R.P."/>
            <person name="Terry A.Y."/>
            <person name="Boore J.L."/>
            <person name="Grigoriev I.V."/>
            <person name="Lindberg D.R."/>
            <person name="Seaver E.C."/>
            <person name="Weisblat D.A."/>
            <person name="Putnam N.H."/>
            <person name="Rokhsar D.S."/>
        </authorList>
    </citation>
    <scope>NUCLEOTIDE SEQUENCE</scope>
    <source>
        <strain evidence="16 18">I ESC-2004</strain>
    </source>
</reference>
<evidence type="ECO:0000256" key="2">
    <source>
        <dbReference type="ARBA" id="ARBA00007536"/>
    </source>
</evidence>
<dbReference type="Proteomes" id="UP000014760">
    <property type="component" value="Unassembled WGS sequence"/>
</dbReference>
<dbReference type="CDD" id="cd07167">
    <property type="entry name" value="NR_DBD_Lrh-1_like"/>
    <property type="match status" value="1"/>
</dbReference>
<dbReference type="EMBL" id="KB308962">
    <property type="protein sequence ID" value="ELT95968.1"/>
    <property type="molecule type" value="Genomic_DNA"/>
</dbReference>
<dbReference type="EMBL" id="AMQN01002358">
    <property type="status" value="NOT_ANNOTATED_CDS"/>
    <property type="molecule type" value="Genomic_DNA"/>
</dbReference>
<feature type="domain" description="NR LBD" evidence="15">
    <location>
        <begin position="230"/>
        <end position="484"/>
    </location>
</feature>
<dbReference type="InterPro" id="IPR035500">
    <property type="entry name" value="NHR-like_dom_sf"/>
</dbReference>
<dbReference type="PANTHER" id="PTHR24086:SF15">
    <property type="entry name" value="NUCLEAR HORMONE RECEPTOR FTZ-F1"/>
    <property type="match status" value="1"/>
</dbReference>
<dbReference type="GO" id="GO:0000978">
    <property type="term" value="F:RNA polymerase II cis-regulatory region sequence-specific DNA binding"/>
    <property type="evidence" value="ECO:0007669"/>
    <property type="project" value="TreeGrafter"/>
</dbReference>
<evidence type="ECO:0000259" key="15">
    <source>
        <dbReference type="PROSITE" id="PS51843"/>
    </source>
</evidence>
<dbReference type="PROSITE" id="PS51843">
    <property type="entry name" value="NR_LBD"/>
    <property type="match status" value="1"/>
</dbReference>
<dbReference type="SMART" id="SM00430">
    <property type="entry name" value="HOLI"/>
    <property type="match status" value="1"/>
</dbReference>
<dbReference type="PRINTS" id="PR00398">
    <property type="entry name" value="STRDHORMONER"/>
</dbReference>
<dbReference type="InterPro" id="IPR013088">
    <property type="entry name" value="Znf_NHR/GATA"/>
</dbReference>
<dbReference type="Pfam" id="PF00104">
    <property type="entry name" value="Hormone_recep"/>
    <property type="match status" value="1"/>
</dbReference>